<evidence type="ECO:0000313" key="5">
    <source>
        <dbReference type="EMBL" id="OMP04712.1"/>
    </source>
</evidence>
<keyword evidence="2" id="KW-0446">Lipid-binding</keyword>
<dbReference type="STRING" id="93759.A0A1R3KCA2"/>
<feature type="chain" id="PRO_5012684059" description="Bifunctional inhibitor/plant lipid transfer protein/seed storage helical domain-containing protein" evidence="3">
    <location>
        <begin position="30"/>
        <end position="97"/>
    </location>
</feature>
<dbReference type="Gene3D" id="1.10.110.10">
    <property type="entry name" value="Plant lipid-transfer and hydrophobic proteins"/>
    <property type="match status" value="1"/>
</dbReference>
<dbReference type="GO" id="GO:0006869">
    <property type="term" value="P:lipid transport"/>
    <property type="evidence" value="ECO:0007669"/>
    <property type="project" value="InterPro"/>
</dbReference>
<evidence type="ECO:0000256" key="2">
    <source>
        <dbReference type="ARBA" id="ARBA00023121"/>
    </source>
</evidence>
<gene>
    <name evidence="5" type="ORF">COLO4_09367</name>
</gene>
<dbReference type="PANTHER" id="PTHR33214">
    <property type="entry name" value="BIFUNCTIONAL INHIBITOR/LIPID-TRANSFER PROTEIN/SEED STORAGE 2S ALBUMIN SUPERFAMILY PROTEIN"/>
    <property type="match status" value="1"/>
</dbReference>
<proteinExistence type="predicted"/>
<dbReference type="EMBL" id="AWUE01014229">
    <property type="protein sequence ID" value="OMP04712.1"/>
    <property type="molecule type" value="Genomic_DNA"/>
</dbReference>
<feature type="domain" description="Bifunctional inhibitor/plant lipid transfer protein/seed storage helical" evidence="4">
    <location>
        <begin position="32"/>
        <end position="97"/>
    </location>
</feature>
<keyword evidence="3" id="KW-0732">Signal</keyword>
<keyword evidence="6" id="KW-1185">Reference proteome</keyword>
<keyword evidence="1" id="KW-0813">Transport</keyword>
<dbReference type="InterPro" id="IPR036312">
    <property type="entry name" value="Bifun_inhib/LTP/seed_sf"/>
</dbReference>
<dbReference type="AlphaFoldDB" id="A0A1R3KCA2"/>
<dbReference type="CDD" id="cd01959">
    <property type="entry name" value="nsLTP2"/>
    <property type="match status" value="1"/>
</dbReference>
<dbReference type="InterPro" id="IPR016140">
    <property type="entry name" value="Bifunc_inhib/LTP/seed_store"/>
</dbReference>
<evidence type="ECO:0000313" key="6">
    <source>
        <dbReference type="Proteomes" id="UP000187203"/>
    </source>
</evidence>
<dbReference type="InterPro" id="IPR033872">
    <property type="entry name" value="nsLTP2"/>
</dbReference>
<protein>
    <recommendedName>
        <fullName evidence="4">Bifunctional inhibitor/plant lipid transfer protein/seed storage helical domain-containing protein</fullName>
    </recommendedName>
</protein>
<evidence type="ECO:0000256" key="3">
    <source>
        <dbReference type="SAM" id="SignalP"/>
    </source>
</evidence>
<organism evidence="5 6">
    <name type="scientific">Corchorus olitorius</name>
    <dbReference type="NCBI Taxonomy" id="93759"/>
    <lineage>
        <taxon>Eukaryota</taxon>
        <taxon>Viridiplantae</taxon>
        <taxon>Streptophyta</taxon>
        <taxon>Embryophyta</taxon>
        <taxon>Tracheophyta</taxon>
        <taxon>Spermatophyta</taxon>
        <taxon>Magnoliopsida</taxon>
        <taxon>eudicotyledons</taxon>
        <taxon>Gunneridae</taxon>
        <taxon>Pentapetalae</taxon>
        <taxon>rosids</taxon>
        <taxon>malvids</taxon>
        <taxon>Malvales</taxon>
        <taxon>Malvaceae</taxon>
        <taxon>Grewioideae</taxon>
        <taxon>Apeibeae</taxon>
        <taxon>Corchorus</taxon>
    </lineage>
</organism>
<reference evidence="6" key="1">
    <citation type="submission" date="2013-09" db="EMBL/GenBank/DDBJ databases">
        <title>Corchorus olitorius genome sequencing.</title>
        <authorList>
            <person name="Alam M."/>
            <person name="Haque M.S."/>
            <person name="Islam M.S."/>
            <person name="Emdad E.M."/>
            <person name="Islam M.M."/>
            <person name="Ahmed B."/>
            <person name="Halim A."/>
            <person name="Hossen Q.M.M."/>
            <person name="Hossain M.Z."/>
            <person name="Ahmed R."/>
            <person name="Khan M.M."/>
            <person name="Islam R."/>
            <person name="Rashid M.M."/>
            <person name="Khan S.A."/>
            <person name="Rahman M.S."/>
            <person name="Alam M."/>
            <person name="Yahiya A.S."/>
            <person name="Khan M.S."/>
            <person name="Azam M.S."/>
            <person name="Haque T."/>
            <person name="Lashkar M.Z.H."/>
            <person name="Akhand A.I."/>
            <person name="Morshed G."/>
            <person name="Roy S."/>
            <person name="Uddin K.S."/>
            <person name="Rabeya T."/>
            <person name="Hossain A.S."/>
            <person name="Chowdhury A."/>
            <person name="Snigdha A.R."/>
            <person name="Mortoza M.S."/>
            <person name="Matin S.A."/>
            <person name="Hoque S.M.E."/>
            <person name="Islam M.K."/>
            <person name="Roy D.K."/>
            <person name="Haider R."/>
            <person name="Moosa M.M."/>
            <person name="Elias S.M."/>
            <person name="Hasan A.M."/>
            <person name="Jahan S."/>
            <person name="Shafiuddin M."/>
            <person name="Mahmood N."/>
            <person name="Shommy N.S."/>
        </authorList>
    </citation>
    <scope>NUCLEOTIDE SEQUENCE [LARGE SCALE GENOMIC DNA]</scope>
    <source>
        <strain evidence="6">cv. O-4</strain>
    </source>
</reference>
<feature type="signal peptide" evidence="3">
    <location>
        <begin position="1"/>
        <end position="29"/>
    </location>
</feature>
<dbReference type="SUPFAM" id="SSF47699">
    <property type="entry name" value="Bifunctional inhibitor/lipid-transfer protein/seed storage 2S albumin"/>
    <property type="match status" value="1"/>
</dbReference>
<accession>A0A1R3KCA2</accession>
<sequence>MKRVSSVALCMVAALAVVVFLGETRTAEAVTCSVTELSPCVAAITSGSAPTGNCCSKLKEQKPCFCQYINNPALKPYINSPNAKKVASACGVSYPKC</sequence>
<dbReference type="Pfam" id="PF00234">
    <property type="entry name" value="Tryp_alpha_amyl"/>
    <property type="match status" value="1"/>
</dbReference>
<evidence type="ECO:0000256" key="1">
    <source>
        <dbReference type="ARBA" id="ARBA00022448"/>
    </source>
</evidence>
<dbReference type="Proteomes" id="UP000187203">
    <property type="component" value="Unassembled WGS sequence"/>
</dbReference>
<dbReference type="OrthoDB" id="665742at2759"/>
<dbReference type="SMART" id="SM00499">
    <property type="entry name" value="AAI"/>
    <property type="match status" value="1"/>
</dbReference>
<dbReference type="PANTHER" id="PTHR33214:SF44">
    <property type="entry name" value="NON-SPECIFIC LIPID TRANSFER PROTEIN GPI-ANCHORED 33"/>
    <property type="match status" value="1"/>
</dbReference>
<evidence type="ECO:0000259" key="4">
    <source>
        <dbReference type="SMART" id="SM00499"/>
    </source>
</evidence>
<name>A0A1R3KCA2_9ROSI</name>
<dbReference type="GO" id="GO:0008289">
    <property type="term" value="F:lipid binding"/>
    <property type="evidence" value="ECO:0007669"/>
    <property type="project" value="UniProtKB-KW"/>
</dbReference>
<comment type="caution">
    <text evidence="5">The sequence shown here is derived from an EMBL/GenBank/DDBJ whole genome shotgun (WGS) entry which is preliminary data.</text>
</comment>